<dbReference type="Pfam" id="PF14606">
    <property type="entry name" value="Lipase_GDSL_3"/>
    <property type="match status" value="1"/>
</dbReference>
<dbReference type="SUPFAM" id="SSF52266">
    <property type="entry name" value="SGNH hydrolase"/>
    <property type="match status" value="1"/>
</dbReference>
<dbReference type="RefSeq" id="WP_133067296.1">
    <property type="nucleotide sequence ID" value="NZ_OBEH01000009.1"/>
</dbReference>
<sequence length="373" mass="42256">MNRILLILFSISCTHCFSQEKDGITWWSPINDSKHVIEGQAWPNGVAEYYSRLPERVANTLSKGVYNLGRQSAGLMIRFNTNSAKITVRYTVSRKGGFGMNHMPATGVSGVDLYTFDEHGKEIWCAAERKFSDTIIYDYKNLGATKTFREYRLYLPLYNQITHLEVGVESKSDFDFLPVREKKPIVVYGTSITQGACASRPGMAWTAQLGRALDLPLINLGFSGSGRLELPMIDLIAEIDAKVYILDCMPNLTQVTWENLGIENEGAFKERVLKAVNRLRSKKGSIPILLVEHAGYSDEYVSGSQKDRFQKVNKLQYQVYVQLKRQGVENLHYMKKEEIGLKMDDTVDGVHPTDLGMWHYAQAYVSKLQSLLK</sequence>
<dbReference type="EMBL" id="OBEH01000009">
    <property type="protein sequence ID" value="SNZ02010.1"/>
    <property type="molecule type" value="Genomic_DNA"/>
</dbReference>
<dbReference type="InterPro" id="IPR036514">
    <property type="entry name" value="SGNH_hydro_sf"/>
</dbReference>
<gene>
    <name evidence="3" type="ORF">SAMN06265377_3867</name>
</gene>
<protein>
    <submittedName>
        <fullName evidence="3">Lysophospholipase L1</fullName>
    </submittedName>
</protein>
<keyword evidence="4" id="KW-1185">Reference proteome</keyword>
<reference evidence="4" key="1">
    <citation type="submission" date="2017-09" db="EMBL/GenBank/DDBJ databases">
        <authorList>
            <person name="Varghese N."/>
            <person name="Submissions S."/>
        </authorList>
    </citation>
    <scope>NUCLEOTIDE SEQUENCE [LARGE SCALE GENOMIC DNA]</scope>
    <source>
        <strain evidence="4">DSM 25885</strain>
    </source>
</reference>
<dbReference type="InterPro" id="IPR032740">
    <property type="entry name" value="GxDLY"/>
</dbReference>
<dbReference type="Pfam" id="PF14607">
    <property type="entry name" value="GxDLY"/>
    <property type="match status" value="1"/>
</dbReference>
<name>A0A285MXR7_9FLAO</name>
<dbReference type="Gene3D" id="3.40.50.1110">
    <property type="entry name" value="SGNH hydrolase"/>
    <property type="match status" value="1"/>
</dbReference>
<dbReference type="OrthoDB" id="5624617at2"/>
<dbReference type="AlphaFoldDB" id="A0A285MXR7"/>
<feature type="domain" description="SGNH hydrolase-type esterase" evidence="1">
    <location>
        <begin position="182"/>
        <end position="368"/>
    </location>
</feature>
<evidence type="ECO:0000313" key="4">
    <source>
        <dbReference type="Proteomes" id="UP000219048"/>
    </source>
</evidence>
<accession>A0A285MXR7</accession>
<organism evidence="3 4">
    <name type="scientific">Flagellimonas pacifica</name>
    <dbReference type="NCBI Taxonomy" id="1247520"/>
    <lineage>
        <taxon>Bacteria</taxon>
        <taxon>Pseudomonadati</taxon>
        <taxon>Bacteroidota</taxon>
        <taxon>Flavobacteriia</taxon>
        <taxon>Flavobacteriales</taxon>
        <taxon>Flavobacteriaceae</taxon>
        <taxon>Flagellimonas</taxon>
    </lineage>
</organism>
<evidence type="ECO:0000313" key="3">
    <source>
        <dbReference type="EMBL" id="SNZ02010.1"/>
    </source>
</evidence>
<feature type="domain" description="SGNH hydrolase-type esterase N-terminal" evidence="2">
    <location>
        <begin position="24"/>
        <end position="173"/>
    </location>
</feature>
<dbReference type="GO" id="GO:0016788">
    <property type="term" value="F:hydrolase activity, acting on ester bonds"/>
    <property type="evidence" value="ECO:0007669"/>
    <property type="project" value="UniProtKB-ARBA"/>
</dbReference>
<dbReference type="Gene3D" id="2.60.120.260">
    <property type="entry name" value="Galactose-binding domain-like"/>
    <property type="match status" value="1"/>
</dbReference>
<dbReference type="Proteomes" id="UP000219048">
    <property type="component" value="Unassembled WGS sequence"/>
</dbReference>
<dbReference type="InterPro" id="IPR013830">
    <property type="entry name" value="SGNH_hydro"/>
</dbReference>
<proteinExistence type="predicted"/>
<evidence type="ECO:0000259" key="1">
    <source>
        <dbReference type="Pfam" id="PF14606"/>
    </source>
</evidence>
<evidence type="ECO:0000259" key="2">
    <source>
        <dbReference type="Pfam" id="PF14607"/>
    </source>
</evidence>